<dbReference type="Gene3D" id="1.10.443.10">
    <property type="entry name" value="Intergrase catalytic core"/>
    <property type="match status" value="1"/>
</dbReference>
<comment type="caution">
    <text evidence="3">The sequence shown here is derived from an EMBL/GenBank/DDBJ whole genome shotgun (WGS) entry which is preliminary data.</text>
</comment>
<dbReference type="PANTHER" id="PTHR30349">
    <property type="entry name" value="PHAGE INTEGRASE-RELATED"/>
    <property type="match status" value="1"/>
</dbReference>
<name>A0ABW5NKD6_9SPHI</name>
<dbReference type="InterPro" id="IPR013762">
    <property type="entry name" value="Integrase-like_cat_sf"/>
</dbReference>
<dbReference type="EMBL" id="JBHUMA010000006">
    <property type="protein sequence ID" value="MFD2599088.1"/>
    <property type="molecule type" value="Genomic_DNA"/>
</dbReference>
<feature type="domain" description="Tyr recombinase" evidence="2">
    <location>
        <begin position="1"/>
        <end position="149"/>
    </location>
</feature>
<organism evidence="3 4">
    <name type="scientific">Sphingobacterium corticis</name>
    <dbReference type="NCBI Taxonomy" id="1812823"/>
    <lineage>
        <taxon>Bacteria</taxon>
        <taxon>Pseudomonadati</taxon>
        <taxon>Bacteroidota</taxon>
        <taxon>Sphingobacteriia</taxon>
        <taxon>Sphingobacteriales</taxon>
        <taxon>Sphingobacteriaceae</taxon>
        <taxon>Sphingobacterium</taxon>
    </lineage>
</organism>
<proteinExistence type="predicted"/>
<dbReference type="SUPFAM" id="SSF56349">
    <property type="entry name" value="DNA breaking-rejoining enzymes"/>
    <property type="match status" value="1"/>
</dbReference>
<dbReference type="Proteomes" id="UP001597393">
    <property type="component" value="Unassembled WGS sequence"/>
</dbReference>
<evidence type="ECO:0000313" key="4">
    <source>
        <dbReference type="Proteomes" id="UP001597393"/>
    </source>
</evidence>
<keyword evidence="4" id="KW-1185">Reference proteome</keyword>
<dbReference type="PROSITE" id="PS51898">
    <property type="entry name" value="TYR_RECOMBINASE"/>
    <property type="match status" value="1"/>
</dbReference>
<gene>
    <name evidence="3" type="ORF">ACFSQ3_08990</name>
</gene>
<dbReference type="InterPro" id="IPR002104">
    <property type="entry name" value="Integrase_catalytic"/>
</dbReference>
<dbReference type="Pfam" id="PF00589">
    <property type="entry name" value="Phage_integrase"/>
    <property type="match status" value="1"/>
</dbReference>
<accession>A0ABW5NKD6</accession>
<dbReference type="RefSeq" id="WP_380869215.1">
    <property type="nucleotide sequence ID" value="NZ_JBHUMA010000006.1"/>
</dbReference>
<evidence type="ECO:0000313" key="3">
    <source>
        <dbReference type="EMBL" id="MFD2599088.1"/>
    </source>
</evidence>
<dbReference type="InterPro" id="IPR050090">
    <property type="entry name" value="Tyrosine_recombinase_XerCD"/>
</dbReference>
<dbReference type="InterPro" id="IPR011010">
    <property type="entry name" value="DNA_brk_join_enz"/>
</dbReference>
<sequence>MFLFSCYTGLSFIDLSKLSVNNIIQKENGKKWIFINRTKTYEPVRIPLLPQALLMIEKYRDDVRATENDPIFPCISNQRMNGYLKEIAEICGIEKNLTFHIARHTFATTVTMSNGVPIESISKMLGHTSIRTTQIYAKVVEQKIESDMEKLENSMAKKLMS</sequence>
<reference evidence="4" key="1">
    <citation type="journal article" date="2019" name="Int. J. Syst. Evol. Microbiol.">
        <title>The Global Catalogue of Microorganisms (GCM) 10K type strain sequencing project: providing services to taxonomists for standard genome sequencing and annotation.</title>
        <authorList>
            <consortium name="The Broad Institute Genomics Platform"/>
            <consortium name="The Broad Institute Genome Sequencing Center for Infectious Disease"/>
            <person name="Wu L."/>
            <person name="Ma J."/>
        </authorList>
    </citation>
    <scope>NUCLEOTIDE SEQUENCE [LARGE SCALE GENOMIC DNA]</scope>
    <source>
        <strain evidence="4">KCTC 42248</strain>
    </source>
</reference>
<evidence type="ECO:0000256" key="1">
    <source>
        <dbReference type="ARBA" id="ARBA00023172"/>
    </source>
</evidence>
<protein>
    <submittedName>
        <fullName evidence="3">Site-specific integrase</fullName>
    </submittedName>
</protein>
<dbReference type="CDD" id="cd01185">
    <property type="entry name" value="INTN1_C_like"/>
    <property type="match status" value="1"/>
</dbReference>
<dbReference type="PANTHER" id="PTHR30349:SF64">
    <property type="entry name" value="PROPHAGE INTEGRASE INTD-RELATED"/>
    <property type="match status" value="1"/>
</dbReference>
<keyword evidence="1" id="KW-0233">DNA recombination</keyword>
<evidence type="ECO:0000259" key="2">
    <source>
        <dbReference type="PROSITE" id="PS51898"/>
    </source>
</evidence>